<evidence type="ECO:0000313" key="2">
    <source>
        <dbReference type="Proteomes" id="UP000749559"/>
    </source>
</evidence>
<proteinExistence type="predicted"/>
<dbReference type="AlphaFoldDB" id="A0A8J1Y849"/>
<gene>
    <name evidence="1" type="ORF">OFUS_LOCUS18296</name>
</gene>
<dbReference type="InterPro" id="IPR036514">
    <property type="entry name" value="SGNH_hydro_sf"/>
</dbReference>
<dbReference type="Proteomes" id="UP000749559">
    <property type="component" value="Unassembled WGS sequence"/>
</dbReference>
<dbReference type="SUPFAM" id="SSF52266">
    <property type="entry name" value="SGNH hydrolase"/>
    <property type="match status" value="1"/>
</dbReference>
<feature type="non-terminal residue" evidence="1">
    <location>
        <position position="1"/>
    </location>
</feature>
<evidence type="ECO:0000313" key="1">
    <source>
        <dbReference type="EMBL" id="CAH1793448.1"/>
    </source>
</evidence>
<dbReference type="EMBL" id="CAIIXF020000009">
    <property type="protein sequence ID" value="CAH1793448.1"/>
    <property type="molecule type" value="Genomic_DNA"/>
</dbReference>
<organism evidence="1 2">
    <name type="scientific">Owenia fusiformis</name>
    <name type="common">Polychaete worm</name>
    <dbReference type="NCBI Taxonomy" id="6347"/>
    <lineage>
        <taxon>Eukaryota</taxon>
        <taxon>Metazoa</taxon>
        <taxon>Spiralia</taxon>
        <taxon>Lophotrochozoa</taxon>
        <taxon>Annelida</taxon>
        <taxon>Polychaeta</taxon>
        <taxon>Sedentaria</taxon>
        <taxon>Canalipalpata</taxon>
        <taxon>Sabellida</taxon>
        <taxon>Oweniida</taxon>
        <taxon>Oweniidae</taxon>
        <taxon>Owenia</taxon>
    </lineage>
</organism>
<reference evidence="1" key="1">
    <citation type="submission" date="2022-03" db="EMBL/GenBank/DDBJ databases">
        <authorList>
            <person name="Martin C."/>
        </authorList>
    </citation>
    <scope>NUCLEOTIDE SEQUENCE</scope>
</reference>
<dbReference type="OrthoDB" id="6109323at2759"/>
<keyword evidence="2" id="KW-1185">Reference proteome</keyword>
<protein>
    <submittedName>
        <fullName evidence="1">Uncharacterized protein</fullName>
    </submittedName>
</protein>
<accession>A0A8J1Y849</accession>
<name>A0A8J1Y849_OWEFU</name>
<comment type="caution">
    <text evidence="1">The sequence shown here is derived from an EMBL/GenBank/DDBJ whole genome shotgun (WGS) entry which is preliminary data.</text>
</comment>
<sequence length="165" mass="19144">TGRDCVGEVRLVVEKILTLAEKLYQKIPQVYVGKLFFRGVSDVPSCRLRTDAQAEAYNLKVKLINRLLKEKLREREGIHLWYTKGVTLYAQDLLQEDGTHLNKRGHKKFWRTLRGATIQAHKSRYHKSYAIAAHRAMLTYLSGRGKSMHSRNFTRLVVLVSKNYD</sequence>
<dbReference type="Gene3D" id="3.40.50.1110">
    <property type="entry name" value="SGNH hydrolase"/>
    <property type="match status" value="1"/>
</dbReference>